<proteinExistence type="predicted"/>
<reference evidence="2 3" key="1">
    <citation type="submission" date="2019-01" db="EMBL/GenBank/DDBJ databases">
        <title>Draft genome sequences of three monokaryotic isolates of the white-rot basidiomycete fungus Dichomitus squalens.</title>
        <authorList>
            <consortium name="DOE Joint Genome Institute"/>
            <person name="Lopez S.C."/>
            <person name="Andreopoulos B."/>
            <person name="Pangilinan J."/>
            <person name="Lipzen A."/>
            <person name="Riley R."/>
            <person name="Ahrendt S."/>
            <person name="Ng V."/>
            <person name="Barry K."/>
            <person name="Daum C."/>
            <person name="Grigoriev I.V."/>
            <person name="Hilden K.S."/>
            <person name="Makela M.R."/>
            <person name="de Vries R.P."/>
        </authorList>
    </citation>
    <scope>NUCLEOTIDE SEQUENCE [LARGE SCALE GENOMIC DNA]</scope>
    <source>
        <strain evidence="2 3">CBS 464.89</strain>
    </source>
</reference>
<organism evidence="2 3">
    <name type="scientific">Dichomitus squalens</name>
    <dbReference type="NCBI Taxonomy" id="114155"/>
    <lineage>
        <taxon>Eukaryota</taxon>
        <taxon>Fungi</taxon>
        <taxon>Dikarya</taxon>
        <taxon>Basidiomycota</taxon>
        <taxon>Agaricomycotina</taxon>
        <taxon>Agaricomycetes</taxon>
        <taxon>Polyporales</taxon>
        <taxon>Polyporaceae</taxon>
        <taxon>Dichomitus</taxon>
    </lineage>
</organism>
<dbReference type="AlphaFoldDB" id="A0A4Q9Q529"/>
<gene>
    <name evidence="2" type="ORF">BD310DRAFT_177891</name>
</gene>
<dbReference type="EMBL" id="ML145097">
    <property type="protein sequence ID" value="TBU61714.1"/>
    <property type="molecule type" value="Genomic_DNA"/>
</dbReference>
<dbReference type="Proteomes" id="UP000292082">
    <property type="component" value="Unassembled WGS sequence"/>
</dbReference>
<accession>A0A4Q9Q529</accession>
<evidence type="ECO:0000313" key="3">
    <source>
        <dbReference type="Proteomes" id="UP000292082"/>
    </source>
</evidence>
<sequence>MPHEENHSCAPQLKGSDGSHAESASLSLGSVEPSAGTGIDSKSARTAAELPLQDVQPTKLRRVASGASIISLRGCHSLKVCLVDRLVFTCHRFPGGR</sequence>
<name>A0A4Q9Q529_9APHY</name>
<feature type="region of interest" description="Disordered" evidence="1">
    <location>
        <begin position="1"/>
        <end position="43"/>
    </location>
</feature>
<protein>
    <submittedName>
        <fullName evidence="2">Uncharacterized protein</fullName>
    </submittedName>
</protein>
<keyword evidence="3" id="KW-1185">Reference proteome</keyword>
<evidence type="ECO:0000256" key="1">
    <source>
        <dbReference type="SAM" id="MobiDB-lite"/>
    </source>
</evidence>
<evidence type="ECO:0000313" key="2">
    <source>
        <dbReference type="EMBL" id="TBU61714.1"/>
    </source>
</evidence>